<name>A0A147BA82_9ACAR</name>
<feature type="non-terminal residue" evidence="1">
    <location>
        <position position="1"/>
    </location>
</feature>
<accession>A0A147BA82</accession>
<dbReference type="EMBL" id="GEIB01000070">
    <property type="protein sequence ID" value="JAR87677.1"/>
    <property type="molecule type" value="Transcribed_RNA"/>
</dbReference>
<evidence type="ECO:0000313" key="1">
    <source>
        <dbReference type="EMBL" id="JAR87677.1"/>
    </source>
</evidence>
<protein>
    <submittedName>
        <fullName evidence="1">N acetylmuramoyl l alanine amidase</fullName>
    </submittedName>
</protein>
<dbReference type="AlphaFoldDB" id="A0A147BA82"/>
<organism evidence="1">
    <name type="scientific">Alectorobius mimon</name>
    <dbReference type="NCBI Taxonomy" id="360319"/>
    <lineage>
        <taxon>Eukaryota</taxon>
        <taxon>Metazoa</taxon>
        <taxon>Ecdysozoa</taxon>
        <taxon>Arthropoda</taxon>
        <taxon>Chelicerata</taxon>
        <taxon>Arachnida</taxon>
        <taxon>Acari</taxon>
        <taxon>Parasitiformes</taxon>
        <taxon>Ixodida</taxon>
        <taxon>Ixodoidea</taxon>
        <taxon>Argasidae</taxon>
        <taxon>Ornithodorinae</taxon>
        <taxon>Alectorobius</taxon>
    </lineage>
</organism>
<sequence length="380" mass="41882">LAHTLNRTDVQRPHAVVTANGEQPEGPENRPREVGVVSVTSSPSDAVAIGRALFGLASLYPGVEEKTIKDITKEGNDSATVDPVVGTTLGLLIASIIARDDAFLDKSFALQGTWNDSGCHLDYRLRDDSRFSVTMAEVAGSVDGFILGEYVRLSPTVKDWKLSTLLRAYYSPTGLRLDTGDRLTFCERKTLEQKSNTHRDRARKMVEAAGLKFGLDKPAMDRFAGLWSRFQSKLNALSDAARDACSITFREDEPQCDTPTDLFVVLDTSNDAVDNERKRDLQSTILELLLSPLNLQRNVSNVRVFASRSYDRKLLEIVPSSGSSSCAGCAARYLSLRNLEISAVGSESVHDVLIRSIERFWTTRICSAISRELLPGWCCT</sequence>
<proteinExistence type="predicted"/>
<reference evidence="1" key="1">
    <citation type="submission" date="2016-03" db="EMBL/GenBank/DDBJ databases">
        <title>Gut transcriptome analysis on engorged females of Ornithodoros mimon (Acari: Argasidae) and phylogenetic inferences of soft ticks.</title>
        <authorList>
            <person name="Landulfo G.A."/>
            <person name="Giovanni D."/>
            <person name="Carvalho E."/>
            <person name="Junqueira-de-Azevedo I."/>
            <person name="Patane J."/>
            <person name="Mendoca R."/>
            <person name="Barros-Battesti D."/>
        </authorList>
    </citation>
    <scope>NUCLEOTIDE SEQUENCE</scope>
    <source>
        <strain evidence="1">Females</strain>
        <tissue evidence="1">Gut</tissue>
    </source>
</reference>